<dbReference type="EMBL" id="JAACNO010000100">
    <property type="protein sequence ID" value="KAF4150154.1"/>
    <property type="molecule type" value="Genomic_DNA"/>
</dbReference>
<protein>
    <submittedName>
        <fullName evidence="2">Uncharacterized protein</fullName>
    </submittedName>
</protein>
<evidence type="ECO:0000313" key="3">
    <source>
        <dbReference type="Proteomes" id="UP000704712"/>
    </source>
</evidence>
<dbReference type="AlphaFoldDB" id="A0A8S9VFA6"/>
<evidence type="ECO:0000256" key="1">
    <source>
        <dbReference type="SAM" id="MobiDB-lite"/>
    </source>
</evidence>
<feature type="compositionally biased region" description="Basic and acidic residues" evidence="1">
    <location>
        <begin position="162"/>
        <end position="185"/>
    </location>
</feature>
<feature type="region of interest" description="Disordered" evidence="1">
    <location>
        <begin position="144"/>
        <end position="228"/>
    </location>
</feature>
<proteinExistence type="predicted"/>
<evidence type="ECO:0000313" key="2">
    <source>
        <dbReference type="EMBL" id="KAF4150154.1"/>
    </source>
</evidence>
<feature type="region of interest" description="Disordered" evidence="1">
    <location>
        <begin position="1"/>
        <end position="22"/>
    </location>
</feature>
<sequence>MADRDNLPPYHSHRKVTRAQRNTAELARVQIRQNERQLRNQVRPAGSQLPPSVAHNQLYLAALNAEQIARSRQEEKAAHLAIYGQQRVTRKTAAKLRMNREDWPGDDRWETRALRLMYPENTIAVESTDNDRALAEIFAAEEDAEAFEDADPLPSADGTDDSDFHDAPHEKEMNDVLGEEEKSSDENDVDGISEDDEDEASDEDGEMGESKSGAEPKIHQTLSNNRKVCVPRETYQQFSRRSSTSVKIRNNQMTKNAEALKTSGRRARKAVNLIPTDWEHYSITYKCIHGQEYKARGKGKRKHRKVRDTKCSAKLNVRVTATSYGDWELKMSASGVHNHHITKELWESYA</sequence>
<feature type="compositionally biased region" description="Acidic residues" evidence="1">
    <location>
        <begin position="186"/>
        <end position="207"/>
    </location>
</feature>
<feature type="compositionally biased region" description="Basic and acidic residues" evidence="1">
    <location>
        <begin position="208"/>
        <end position="218"/>
    </location>
</feature>
<organism evidence="2 3">
    <name type="scientific">Phytophthora infestans</name>
    <name type="common">Potato late blight agent</name>
    <name type="synonym">Botrytis infestans</name>
    <dbReference type="NCBI Taxonomy" id="4787"/>
    <lineage>
        <taxon>Eukaryota</taxon>
        <taxon>Sar</taxon>
        <taxon>Stramenopiles</taxon>
        <taxon>Oomycota</taxon>
        <taxon>Peronosporomycetes</taxon>
        <taxon>Peronosporales</taxon>
        <taxon>Peronosporaceae</taxon>
        <taxon>Phytophthora</taxon>
    </lineage>
</organism>
<dbReference type="Proteomes" id="UP000704712">
    <property type="component" value="Unassembled WGS sequence"/>
</dbReference>
<accession>A0A8S9VFA6</accession>
<gene>
    <name evidence="2" type="ORF">GN958_ATG00780</name>
</gene>
<comment type="caution">
    <text evidence="2">The sequence shown here is derived from an EMBL/GenBank/DDBJ whole genome shotgun (WGS) entry which is preliminary data.</text>
</comment>
<reference evidence="2" key="1">
    <citation type="submission" date="2020-03" db="EMBL/GenBank/DDBJ databases">
        <title>Hybrid Assembly of Korean Phytophthora infestans isolates.</title>
        <authorList>
            <person name="Prokchorchik M."/>
            <person name="Lee Y."/>
            <person name="Seo J."/>
            <person name="Cho J.-H."/>
            <person name="Park Y.-E."/>
            <person name="Jang D.-C."/>
            <person name="Im J.-S."/>
            <person name="Choi J.-G."/>
            <person name="Park H.-J."/>
            <person name="Lee G.-B."/>
            <person name="Lee Y.-G."/>
            <person name="Hong S.-Y."/>
            <person name="Cho K."/>
            <person name="Sohn K.H."/>
        </authorList>
    </citation>
    <scope>NUCLEOTIDE SEQUENCE</scope>
    <source>
        <strain evidence="2">KR_2_A2</strain>
    </source>
</reference>
<name>A0A8S9VFA6_PHYIN</name>